<keyword evidence="9" id="KW-0807">Transducer</keyword>
<comment type="subcellular location">
    <subcellularLocation>
        <location evidence="1">Membrane</location>
        <topology evidence="1">Multi-pass membrane protein</topology>
    </subcellularLocation>
</comment>
<comment type="caution">
    <text evidence="13">The sequence shown here is derived from an EMBL/GenBank/DDBJ whole genome shotgun (WGS) entry which is preliminary data.</text>
</comment>
<feature type="transmembrane region" description="Helical" evidence="11">
    <location>
        <begin position="270"/>
        <end position="289"/>
    </location>
</feature>
<evidence type="ECO:0000256" key="5">
    <source>
        <dbReference type="ARBA" id="ARBA00022989"/>
    </source>
</evidence>
<feature type="transmembrane region" description="Helical" evidence="11">
    <location>
        <begin position="158"/>
        <end position="181"/>
    </location>
</feature>
<protein>
    <submittedName>
        <fullName evidence="13">Uncharacterized protein</fullName>
    </submittedName>
</protein>
<evidence type="ECO:0000256" key="3">
    <source>
        <dbReference type="ARBA" id="ARBA00022507"/>
    </source>
</evidence>
<accession>A0A8H5BTX0</accession>
<evidence type="ECO:0000256" key="1">
    <source>
        <dbReference type="ARBA" id="ARBA00004141"/>
    </source>
</evidence>
<dbReference type="PRINTS" id="PR00899">
    <property type="entry name" value="GPCRSTE3"/>
</dbReference>
<reference evidence="13 14" key="1">
    <citation type="journal article" date="2020" name="ISME J.">
        <title>Uncovering the hidden diversity of litter-decomposition mechanisms in mushroom-forming fungi.</title>
        <authorList>
            <person name="Floudas D."/>
            <person name="Bentzer J."/>
            <person name="Ahren D."/>
            <person name="Johansson T."/>
            <person name="Persson P."/>
            <person name="Tunlid A."/>
        </authorList>
    </citation>
    <scope>NUCLEOTIDE SEQUENCE [LARGE SCALE GENOMIC DNA]</scope>
    <source>
        <strain evidence="13 14">CBS 101986</strain>
    </source>
</reference>
<feature type="compositionally biased region" description="Pro residues" evidence="10">
    <location>
        <begin position="529"/>
        <end position="540"/>
    </location>
</feature>
<dbReference type="PANTHER" id="PTHR28097">
    <property type="entry name" value="PHEROMONE A FACTOR RECEPTOR"/>
    <property type="match status" value="1"/>
</dbReference>
<sequence>MALALAVISFLFAVLISALAPVERVRSSIPHTAIIWWFVLVNLIHGVNAVLWLDNINIHIPVWCDITTKLQLGARIGLPGAFLCIAMELERISSSRRLLTNAIVVRNRLIFEVILCHIIPIIYMLSHLIVQDHRFDIVRDLGCVASSHPSTPGFVIPWVPPVFLCLLVFAYCGVSLHHANLDRIDNFTTYLKSRGSTMDSSLFIRRLVTCLIVTGAFAIINFGLLFSIPNYSSWISWALTHKDISIIQIIQPPAVIDPDVPQSKLVTAQIGWWGFFIVSLGYIILSFTIGEESRDAIKWIRKQFDEKKNRTTPRQLVLPLQDDTSSLHKTPESPVMCASHVGSVGGVEKHRLAPLNIELKSGWDDNLDDETPSKRRGLLGSLRRAPSMASCSSPTTSIRSTTPHRPSSPCKSPTQSEREDEQFMASTLSYLSSPTARTLGLSLAELTPLRIPQPVFSPHPTRTFDVPPTPVSAGISAVQPVTPTTPSASRIQMPMPTKSILKSTPPRAAVPEDITGSTTIASVFDAAWPIPPESPTPSLPPSRHGSPTRSISSSRSYSQSHTNAARSHGNSAYSHSQSPSHSPSSSVEEILQVGYALYPTTTHPRAPHPHRRSRRPFEGSSVSSLVDVTVPAPLVSVGPVPQSRSGSGLVHPIRSLRRNWSRERMRAASPVGSEVIRMTVVQEIV</sequence>
<feature type="region of interest" description="Disordered" evidence="10">
    <location>
        <begin position="527"/>
        <end position="587"/>
    </location>
</feature>
<feature type="compositionally biased region" description="Low complexity" evidence="10">
    <location>
        <begin position="574"/>
        <end position="586"/>
    </location>
</feature>
<evidence type="ECO:0000256" key="2">
    <source>
        <dbReference type="ARBA" id="ARBA00011085"/>
    </source>
</evidence>
<dbReference type="OrthoDB" id="2874149at2759"/>
<keyword evidence="8" id="KW-0675">Receptor</keyword>
<evidence type="ECO:0000313" key="13">
    <source>
        <dbReference type="EMBL" id="KAF5329464.1"/>
    </source>
</evidence>
<feature type="region of interest" description="Disordered" evidence="10">
    <location>
        <begin position="363"/>
        <end position="420"/>
    </location>
</feature>
<keyword evidence="14" id="KW-1185">Reference proteome</keyword>
<evidence type="ECO:0000256" key="6">
    <source>
        <dbReference type="ARBA" id="ARBA00023040"/>
    </source>
</evidence>
<organism evidence="13 14">
    <name type="scientific">Psilocybe cf. subviscida</name>
    <dbReference type="NCBI Taxonomy" id="2480587"/>
    <lineage>
        <taxon>Eukaryota</taxon>
        <taxon>Fungi</taxon>
        <taxon>Dikarya</taxon>
        <taxon>Basidiomycota</taxon>
        <taxon>Agaricomycotina</taxon>
        <taxon>Agaricomycetes</taxon>
        <taxon>Agaricomycetidae</taxon>
        <taxon>Agaricales</taxon>
        <taxon>Agaricineae</taxon>
        <taxon>Strophariaceae</taxon>
        <taxon>Psilocybe</taxon>
    </lineage>
</organism>
<feature type="transmembrane region" description="Helical" evidence="11">
    <location>
        <begin position="109"/>
        <end position="130"/>
    </location>
</feature>
<dbReference type="Pfam" id="PF02076">
    <property type="entry name" value="STE3"/>
    <property type="match status" value="1"/>
</dbReference>
<feature type="compositionally biased region" description="Low complexity" evidence="10">
    <location>
        <begin position="541"/>
        <end position="560"/>
    </location>
</feature>
<dbReference type="InterPro" id="IPR001499">
    <property type="entry name" value="GPCR_STE3"/>
</dbReference>
<evidence type="ECO:0000256" key="12">
    <source>
        <dbReference type="SAM" id="SignalP"/>
    </source>
</evidence>
<feature type="compositionally biased region" description="Basic residues" evidence="10">
    <location>
        <begin position="605"/>
        <end position="614"/>
    </location>
</feature>
<feature type="chain" id="PRO_5034152513" evidence="12">
    <location>
        <begin position="19"/>
        <end position="685"/>
    </location>
</feature>
<evidence type="ECO:0000256" key="10">
    <source>
        <dbReference type="SAM" id="MobiDB-lite"/>
    </source>
</evidence>
<evidence type="ECO:0000256" key="11">
    <source>
        <dbReference type="SAM" id="Phobius"/>
    </source>
</evidence>
<comment type="similarity">
    <text evidence="2">Belongs to the G-protein coupled receptor 4 family.</text>
</comment>
<feature type="transmembrane region" description="Helical" evidence="11">
    <location>
        <begin position="34"/>
        <end position="53"/>
    </location>
</feature>
<evidence type="ECO:0000256" key="7">
    <source>
        <dbReference type="ARBA" id="ARBA00023136"/>
    </source>
</evidence>
<evidence type="ECO:0000256" key="9">
    <source>
        <dbReference type="ARBA" id="ARBA00023224"/>
    </source>
</evidence>
<feature type="transmembrane region" description="Helical" evidence="11">
    <location>
        <begin position="202"/>
        <end position="228"/>
    </location>
</feature>
<name>A0A8H5BTX0_9AGAR</name>
<dbReference type="Proteomes" id="UP000567179">
    <property type="component" value="Unassembled WGS sequence"/>
</dbReference>
<dbReference type="GO" id="GO:0000750">
    <property type="term" value="P:pheromone-dependent signal transduction involved in conjugation with cellular fusion"/>
    <property type="evidence" value="ECO:0007669"/>
    <property type="project" value="TreeGrafter"/>
</dbReference>
<keyword evidence="7 11" id="KW-0472">Membrane</keyword>
<keyword evidence="3" id="KW-0589">Pheromone response</keyword>
<dbReference type="AlphaFoldDB" id="A0A8H5BTX0"/>
<gene>
    <name evidence="13" type="ORF">D9619_009290</name>
</gene>
<dbReference type="PANTHER" id="PTHR28097:SF1">
    <property type="entry name" value="PHEROMONE A FACTOR RECEPTOR"/>
    <property type="match status" value="1"/>
</dbReference>
<dbReference type="GO" id="GO:0005886">
    <property type="term" value="C:plasma membrane"/>
    <property type="evidence" value="ECO:0007669"/>
    <property type="project" value="TreeGrafter"/>
</dbReference>
<feature type="signal peptide" evidence="12">
    <location>
        <begin position="1"/>
        <end position="18"/>
    </location>
</feature>
<evidence type="ECO:0000313" key="14">
    <source>
        <dbReference type="Proteomes" id="UP000567179"/>
    </source>
</evidence>
<keyword evidence="5 11" id="KW-1133">Transmembrane helix</keyword>
<dbReference type="GO" id="GO:0004932">
    <property type="term" value="F:mating-type factor pheromone receptor activity"/>
    <property type="evidence" value="ECO:0007669"/>
    <property type="project" value="InterPro"/>
</dbReference>
<proteinExistence type="inferred from homology"/>
<dbReference type="EMBL" id="JAACJJ010000002">
    <property type="protein sequence ID" value="KAF5329464.1"/>
    <property type="molecule type" value="Genomic_DNA"/>
</dbReference>
<keyword evidence="12" id="KW-0732">Signal</keyword>
<feature type="compositionally biased region" description="Low complexity" evidence="10">
    <location>
        <begin position="378"/>
        <end position="410"/>
    </location>
</feature>
<evidence type="ECO:0000256" key="8">
    <source>
        <dbReference type="ARBA" id="ARBA00023170"/>
    </source>
</evidence>
<evidence type="ECO:0000256" key="4">
    <source>
        <dbReference type="ARBA" id="ARBA00022692"/>
    </source>
</evidence>
<keyword evidence="4 11" id="KW-0812">Transmembrane</keyword>
<feature type="region of interest" description="Disordered" evidence="10">
    <location>
        <begin position="600"/>
        <end position="621"/>
    </location>
</feature>
<keyword evidence="6" id="KW-0297">G-protein coupled receptor</keyword>
<feature type="compositionally biased region" description="Polar residues" evidence="10">
    <location>
        <begin position="561"/>
        <end position="573"/>
    </location>
</feature>